<dbReference type="PANTHER" id="PTHR21666:SF270">
    <property type="entry name" value="MUREIN HYDROLASE ACTIVATOR ENVC"/>
    <property type="match status" value="1"/>
</dbReference>
<proteinExistence type="predicted"/>
<gene>
    <name evidence="2" type="ORF">UT30_C0009G0030</name>
</gene>
<organism evidence="2 3">
    <name type="scientific">Candidatus Uhrbacteria bacterium GW2011_GWF2_39_13</name>
    <dbReference type="NCBI Taxonomy" id="1618995"/>
    <lineage>
        <taxon>Bacteria</taxon>
        <taxon>Candidatus Uhriibacteriota</taxon>
    </lineage>
</organism>
<dbReference type="EMBL" id="LBWG01000009">
    <property type="protein sequence ID" value="KKR04320.1"/>
    <property type="molecule type" value="Genomic_DNA"/>
</dbReference>
<dbReference type="SUPFAM" id="SSF51261">
    <property type="entry name" value="Duplicated hybrid motif"/>
    <property type="match status" value="1"/>
</dbReference>
<evidence type="ECO:0000313" key="3">
    <source>
        <dbReference type="Proteomes" id="UP000033935"/>
    </source>
</evidence>
<dbReference type="InterPro" id="IPR011055">
    <property type="entry name" value="Dup_hybrid_motif"/>
</dbReference>
<dbReference type="Proteomes" id="UP000033935">
    <property type="component" value="Unassembled WGS sequence"/>
</dbReference>
<dbReference type="Gene3D" id="2.70.70.10">
    <property type="entry name" value="Glucose Permease (Domain IIA)"/>
    <property type="match status" value="1"/>
</dbReference>
<dbReference type="CDD" id="cd12797">
    <property type="entry name" value="M23_peptidase"/>
    <property type="match status" value="1"/>
</dbReference>
<dbReference type="AlphaFoldDB" id="A0A0G0Q1L8"/>
<evidence type="ECO:0000259" key="1">
    <source>
        <dbReference type="Pfam" id="PF01551"/>
    </source>
</evidence>
<dbReference type="Pfam" id="PF01551">
    <property type="entry name" value="Peptidase_M23"/>
    <property type="match status" value="1"/>
</dbReference>
<dbReference type="GO" id="GO:0004222">
    <property type="term" value="F:metalloendopeptidase activity"/>
    <property type="evidence" value="ECO:0007669"/>
    <property type="project" value="TreeGrafter"/>
</dbReference>
<feature type="domain" description="M23ase beta-sheet core" evidence="1">
    <location>
        <begin position="35"/>
        <end position="135"/>
    </location>
</feature>
<evidence type="ECO:0000313" key="2">
    <source>
        <dbReference type="EMBL" id="KKR04320.1"/>
    </source>
</evidence>
<reference evidence="2 3" key="1">
    <citation type="journal article" date="2015" name="Nature">
        <title>rRNA introns, odd ribosomes, and small enigmatic genomes across a large radiation of phyla.</title>
        <authorList>
            <person name="Brown C.T."/>
            <person name="Hug L.A."/>
            <person name="Thomas B.C."/>
            <person name="Sharon I."/>
            <person name="Castelle C.J."/>
            <person name="Singh A."/>
            <person name="Wilkins M.J."/>
            <person name="Williams K.H."/>
            <person name="Banfield J.F."/>
        </authorList>
    </citation>
    <scope>NUCLEOTIDE SEQUENCE [LARGE SCALE GENOMIC DNA]</scope>
</reference>
<dbReference type="PANTHER" id="PTHR21666">
    <property type="entry name" value="PEPTIDASE-RELATED"/>
    <property type="match status" value="1"/>
</dbReference>
<name>A0A0G0Q1L8_9BACT</name>
<comment type="caution">
    <text evidence="2">The sequence shown here is derived from an EMBL/GenBank/DDBJ whole genome shotgun (WGS) entry which is preliminary data.</text>
</comment>
<dbReference type="InterPro" id="IPR050570">
    <property type="entry name" value="Cell_wall_metabolism_enzyme"/>
</dbReference>
<protein>
    <submittedName>
        <fullName evidence="2">Metalloendopeptidase</fullName>
    </submittedName>
</protein>
<accession>A0A0G0Q1L8</accession>
<dbReference type="InterPro" id="IPR016047">
    <property type="entry name" value="M23ase_b-sheet_dom"/>
</dbReference>
<sequence>MYMQTKNLYHIPINLLKVTNVSKIGIAHVGDLVHSIDYDAPEGTPIIAALDGIIVSVKDDSQLGGDDPKFETEGNFIEILHEHDEISEYEHIQYQSAKVRVGDIVKVCQEIAEVGNTEWSECPHLHFMIYPKGQEYKTIKIRWINQ</sequence>